<comment type="caution">
    <text evidence="5">The sequence shown here is derived from an EMBL/GenBank/DDBJ whole genome shotgun (WGS) entry which is preliminary data.</text>
</comment>
<sequence length="529" mass="60351">MSPARSHAEQTRNTLLFASCAKEVAKNAQVNVVMSDKALVKHLQRKLARLESELRNPGLASVSSDSAMLLREKDLHIEKNSLLSDPSSRLSIQLSHSRRNSICPEDIGEYTDENSEDFCREVRCIELEKPLLNCHGNGGMSSVEEKEGISDYIVVKEGDEEKEKLASSTLEETRQLDSVPQDYVEPSFEKPYSLMQEKELPRSFKLIRSKSCDSGLVNISFSIEEMEMNHSTAPLRYDKEYSGRPEGCQRKFPALKYGYQENLSGSRSHNSPEDSVDNELQAEIIRTVEKCDSSMTSASEIEESIAQQEDQPGQHGVHDIKPNVIAPIKHVKDVGLDPIEDDTEGSLEWFSHFKSLQNEIVKLWKECNVSLVHRSYFFLLFKGDPTDSIYMEVELRRLSFLRNKSASCNQAREEGQTSTAASSIQDLRRERQMLAKQLQKKLTRKDRERLFQTWGISLNTKHRCSQLAHRLWSDTEDMDHMAESAKIVAKLVGFIQPEEASKETFGLNFTPRRSSTKLRKWRSTMMSFL</sequence>
<evidence type="ECO:0000313" key="5">
    <source>
        <dbReference type="EMBL" id="KAL3720481.1"/>
    </source>
</evidence>
<gene>
    <name evidence="5" type="ORF">ACJRO7_005319</name>
</gene>
<proteinExistence type="inferred from homology"/>
<evidence type="ECO:0000259" key="4">
    <source>
        <dbReference type="PROSITE" id="PS50067"/>
    </source>
</evidence>
<dbReference type="Gene3D" id="1.20.58.1980">
    <property type="match status" value="1"/>
</dbReference>
<evidence type="ECO:0000313" key="6">
    <source>
        <dbReference type="Proteomes" id="UP001634007"/>
    </source>
</evidence>
<dbReference type="PANTHER" id="PTHR47968">
    <property type="entry name" value="CENTROMERE PROTEIN E"/>
    <property type="match status" value="1"/>
</dbReference>
<dbReference type="AlphaFoldDB" id="A0ABD3IZM3"/>
<dbReference type="EMBL" id="JBJKBG010000010">
    <property type="protein sequence ID" value="KAL3720481.1"/>
    <property type="molecule type" value="Genomic_DNA"/>
</dbReference>
<keyword evidence="1" id="KW-0493">Microtubule</keyword>
<dbReference type="InterPro" id="IPR021881">
    <property type="entry name" value="NACK_C"/>
</dbReference>
<reference evidence="5 6" key="1">
    <citation type="submission" date="2024-11" db="EMBL/GenBank/DDBJ databases">
        <title>Chromosome-level genome assembly of Eucalyptus globulus Labill. provides insights into its genome evolution.</title>
        <authorList>
            <person name="Li X."/>
        </authorList>
    </citation>
    <scope>NUCLEOTIDE SEQUENCE [LARGE SCALE GENOMIC DNA]</scope>
    <source>
        <strain evidence="5">CL2024</strain>
        <tissue evidence="5">Fresh tender leaves</tissue>
    </source>
</reference>
<dbReference type="Pfam" id="PF11995">
    <property type="entry name" value="DUF3490"/>
    <property type="match status" value="1"/>
</dbReference>
<evidence type="ECO:0000256" key="2">
    <source>
        <dbReference type="ARBA" id="ARBA00023175"/>
    </source>
</evidence>
<name>A0ABD3IZM3_EUCGL</name>
<comment type="similarity">
    <text evidence="3">Belongs to the TRAFAC class myosin-kinesin ATPase superfamily. Kinesin family.</text>
</comment>
<keyword evidence="2" id="KW-0505">Motor protein</keyword>
<accession>A0ABD3IZM3</accession>
<dbReference type="Proteomes" id="UP001634007">
    <property type="component" value="Unassembled WGS sequence"/>
</dbReference>
<evidence type="ECO:0000256" key="3">
    <source>
        <dbReference type="PROSITE-ProRule" id="PRU00283"/>
    </source>
</evidence>
<dbReference type="PROSITE" id="PS50067">
    <property type="entry name" value="KINESIN_MOTOR_2"/>
    <property type="match status" value="1"/>
</dbReference>
<dbReference type="InterPro" id="IPR027640">
    <property type="entry name" value="Kinesin-like_fam"/>
</dbReference>
<evidence type="ECO:0000256" key="1">
    <source>
        <dbReference type="ARBA" id="ARBA00022701"/>
    </source>
</evidence>
<feature type="domain" description="Kinesin motor" evidence="4">
    <location>
        <begin position="1"/>
        <end position="24"/>
    </location>
</feature>
<comment type="caution">
    <text evidence="3">Lacks conserved residue(s) required for the propagation of feature annotation.</text>
</comment>
<protein>
    <recommendedName>
        <fullName evidence="4">Kinesin motor domain-containing protein</fullName>
    </recommendedName>
</protein>
<keyword evidence="6" id="KW-1185">Reference proteome</keyword>
<dbReference type="PANTHER" id="PTHR47968:SF55">
    <property type="entry name" value="KINESIN-LIKE PROTEIN KIN-7H"/>
    <property type="match status" value="1"/>
</dbReference>
<dbReference type="InterPro" id="IPR001752">
    <property type="entry name" value="Kinesin_motor_dom"/>
</dbReference>
<organism evidence="5 6">
    <name type="scientific">Eucalyptus globulus</name>
    <name type="common">Tasmanian blue gum</name>
    <dbReference type="NCBI Taxonomy" id="34317"/>
    <lineage>
        <taxon>Eukaryota</taxon>
        <taxon>Viridiplantae</taxon>
        <taxon>Streptophyta</taxon>
        <taxon>Embryophyta</taxon>
        <taxon>Tracheophyta</taxon>
        <taxon>Spermatophyta</taxon>
        <taxon>Magnoliopsida</taxon>
        <taxon>eudicotyledons</taxon>
        <taxon>Gunneridae</taxon>
        <taxon>Pentapetalae</taxon>
        <taxon>rosids</taxon>
        <taxon>malvids</taxon>
        <taxon>Myrtales</taxon>
        <taxon>Myrtaceae</taxon>
        <taxon>Myrtoideae</taxon>
        <taxon>Eucalypteae</taxon>
        <taxon>Eucalyptus</taxon>
    </lineage>
</organism>
<dbReference type="GO" id="GO:0005874">
    <property type="term" value="C:microtubule"/>
    <property type="evidence" value="ECO:0007669"/>
    <property type="project" value="UniProtKB-KW"/>
</dbReference>